<dbReference type="Gene3D" id="3.30.40.10">
    <property type="entry name" value="Zinc/RING finger domain, C3HC4 (zinc finger)"/>
    <property type="match status" value="1"/>
</dbReference>
<dbReference type="Proteomes" id="UP000053555">
    <property type="component" value="Unassembled WGS sequence"/>
</dbReference>
<feature type="domain" description="RING-type" evidence="11">
    <location>
        <begin position="108"/>
        <end position="137"/>
    </location>
</feature>
<dbReference type="InterPro" id="IPR053238">
    <property type="entry name" value="RING-H2_zinc_finger"/>
</dbReference>
<keyword evidence="5" id="KW-0833">Ubl conjugation pathway</keyword>
<evidence type="ECO:0000256" key="1">
    <source>
        <dbReference type="ARBA" id="ARBA00000900"/>
    </source>
</evidence>
<feature type="transmembrane region" description="Helical" evidence="9">
    <location>
        <begin position="35"/>
        <end position="60"/>
    </location>
</feature>
<dbReference type="InterPro" id="IPR001841">
    <property type="entry name" value="Znf_RING"/>
</dbReference>
<dbReference type="AlphaFoldDB" id="A0A0B2R9I2"/>
<dbReference type="InterPro" id="IPR013083">
    <property type="entry name" value="Znf_RING/FYVE/PHD"/>
</dbReference>
<keyword evidence="6" id="KW-0862">Zinc</keyword>
<feature type="compositionally biased region" description="Low complexity" evidence="8">
    <location>
        <begin position="242"/>
        <end position="259"/>
    </location>
</feature>
<reference evidence="12" key="1">
    <citation type="submission" date="2014-07" db="EMBL/GenBank/DDBJ databases">
        <title>Identification of a novel salt tolerance gene in wild soybean by whole-genome sequencing.</title>
        <authorList>
            <person name="Lam H.-M."/>
            <person name="Qi X."/>
            <person name="Li M.-W."/>
            <person name="Liu X."/>
            <person name="Xie M."/>
            <person name="Ni M."/>
            <person name="Xu X."/>
        </authorList>
    </citation>
    <scope>NUCLEOTIDE SEQUENCE [LARGE SCALE GENOMIC DNA]</scope>
    <source>
        <tissue evidence="12">Root</tissue>
    </source>
</reference>
<dbReference type="GO" id="GO:0061630">
    <property type="term" value="F:ubiquitin protein ligase activity"/>
    <property type="evidence" value="ECO:0007669"/>
    <property type="project" value="UniProtKB-EC"/>
</dbReference>
<keyword evidence="9" id="KW-0472">Membrane</keyword>
<comment type="similarity">
    <text evidence="7">Belongs to the RING-type zinc finger family. ATL subfamily.</text>
</comment>
<dbReference type="SUPFAM" id="SSF57850">
    <property type="entry name" value="RING/U-box"/>
    <property type="match status" value="1"/>
</dbReference>
<dbReference type="GO" id="GO:0008270">
    <property type="term" value="F:zinc ion binding"/>
    <property type="evidence" value="ECO:0007669"/>
    <property type="project" value="UniProtKB-KW"/>
</dbReference>
<keyword evidence="9" id="KW-0812">Transmembrane</keyword>
<evidence type="ECO:0000256" key="9">
    <source>
        <dbReference type="SAM" id="Phobius"/>
    </source>
</evidence>
<proteinExistence type="inferred from homology"/>
<dbReference type="EMBL" id="KN652818">
    <property type="protein sequence ID" value="KHN28402.1"/>
    <property type="molecule type" value="Genomic_DNA"/>
</dbReference>
<protein>
    <recommendedName>
        <fullName evidence="2">RING-type E3 ubiquitin transferase</fullName>
        <ecNumber evidence="2">2.3.2.27</ecNumber>
    </recommendedName>
</protein>
<dbReference type="Pfam" id="PF17123">
    <property type="entry name" value="zf-RING_11"/>
    <property type="match status" value="1"/>
</dbReference>
<name>A0A0B2R9I2_GLYSO</name>
<dbReference type="PANTHER" id="PTHR14155">
    <property type="entry name" value="RING FINGER DOMAIN-CONTAINING"/>
    <property type="match status" value="1"/>
</dbReference>
<evidence type="ECO:0000256" key="6">
    <source>
        <dbReference type="ARBA" id="ARBA00022833"/>
    </source>
</evidence>
<feature type="signal peptide" evidence="10">
    <location>
        <begin position="1"/>
        <end position="19"/>
    </location>
</feature>
<evidence type="ECO:0000256" key="2">
    <source>
        <dbReference type="ARBA" id="ARBA00012483"/>
    </source>
</evidence>
<keyword evidence="4" id="KW-0863">Zinc-finger</keyword>
<dbReference type="EC" id="2.3.2.27" evidence="2"/>
<keyword evidence="3" id="KW-0479">Metal-binding</keyword>
<comment type="catalytic activity">
    <reaction evidence="1">
        <text>S-ubiquitinyl-[E2 ubiquitin-conjugating enzyme]-L-cysteine + [acceptor protein]-L-lysine = [E2 ubiquitin-conjugating enzyme]-L-cysteine + N(6)-ubiquitinyl-[acceptor protein]-L-lysine.</text>
        <dbReference type="EC" id="2.3.2.27"/>
    </reaction>
</comment>
<evidence type="ECO:0000259" key="11">
    <source>
        <dbReference type="Pfam" id="PF17123"/>
    </source>
</evidence>
<evidence type="ECO:0000256" key="10">
    <source>
        <dbReference type="SAM" id="SignalP"/>
    </source>
</evidence>
<evidence type="ECO:0000256" key="5">
    <source>
        <dbReference type="ARBA" id="ARBA00022786"/>
    </source>
</evidence>
<accession>A0A0B2R9I2</accession>
<dbReference type="PANTHER" id="PTHR14155:SF576">
    <property type="entry name" value="E3 UBIQUITIN-PROTEIN LIGASE ATL6-LIKE"/>
    <property type="match status" value="1"/>
</dbReference>
<evidence type="ECO:0000256" key="4">
    <source>
        <dbReference type="ARBA" id="ARBA00022771"/>
    </source>
</evidence>
<keyword evidence="9" id="KW-1133">Transmembrane helix</keyword>
<organism evidence="12">
    <name type="scientific">Glycine soja</name>
    <name type="common">Wild soybean</name>
    <dbReference type="NCBI Taxonomy" id="3848"/>
    <lineage>
        <taxon>Eukaryota</taxon>
        <taxon>Viridiplantae</taxon>
        <taxon>Streptophyta</taxon>
        <taxon>Embryophyta</taxon>
        <taxon>Tracheophyta</taxon>
        <taxon>Spermatophyta</taxon>
        <taxon>Magnoliopsida</taxon>
        <taxon>eudicotyledons</taxon>
        <taxon>Gunneridae</taxon>
        <taxon>Pentapetalae</taxon>
        <taxon>rosids</taxon>
        <taxon>fabids</taxon>
        <taxon>Fabales</taxon>
        <taxon>Fabaceae</taxon>
        <taxon>Papilionoideae</taxon>
        <taxon>50 kb inversion clade</taxon>
        <taxon>NPAAA clade</taxon>
        <taxon>indigoferoid/millettioid clade</taxon>
        <taxon>Phaseoleae</taxon>
        <taxon>Glycine</taxon>
        <taxon>Glycine subgen. Soja</taxon>
    </lineage>
</organism>
<feature type="region of interest" description="Disordered" evidence="8">
    <location>
        <begin position="236"/>
        <end position="262"/>
    </location>
</feature>
<evidence type="ECO:0000256" key="8">
    <source>
        <dbReference type="SAM" id="MobiDB-lite"/>
    </source>
</evidence>
<evidence type="ECO:0000313" key="12">
    <source>
        <dbReference type="EMBL" id="KHN28402.1"/>
    </source>
</evidence>
<keyword evidence="10" id="KW-0732">Signal</keyword>
<feature type="chain" id="PRO_5005170114" description="RING-type E3 ubiquitin transferase" evidence="10">
    <location>
        <begin position="20"/>
        <end position="290"/>
    </location>
</feature>
<gene>
    <name evidence="12" type="ORF">glysoja_046379</name>
</gene>
<evidence type="ECO:0000256" key="7">
    <source>
        <dbReference type="ARBA" id="ARBA00024209"/>
    </source>
</evidence>
<evidence type="ECO:0000256" key="3">
    <source>
        <dbReference type="ARBA" id="ARBA00022723"/>
    </source>
</evidence>
<sequence length="290" mass="32417">MKLIVLFFLVASSSSYSYAQSPAAPAVAHVPSTRATLPMLLVIFLFALLFTAFCSIFICYCSHEEQPQVLPEATRAIPRGVDPRVLATCPITSYSTVKMRMSQNPVFQCAVSLAEFDDANALRLLPKCSHVFHTHCIDASLSSVLSKKIKHRKKNCGMNRVEIEGEARARHVFEESSVRGFGVLLRSHSTGHSLERFTLRMPEEVMKKILEDSERGNVTRMMKRSASYDVVLRSMEEGGEGSSNSGSNSKEKSSTNNNNRWVLSMTPPFVSRAVRGFRECQERTVFHCEV</sequence>